<evidence type="ECO:0000313" key="5">
    <source>
        <dbReference type="Proteomes" id="UP000507470"/>
    </source>
</evidence>
<evidence type="ECO:0000256" key="1">
    <source>
        <dbReference type="ARBA" id="ARBA00007381"/>
    </source>
</evidence>
<proteinExistence type="inferred from homology"/>
<reference evidence="4 5" key="1">
    <citation type="submission" date="2020-06" db="EMBL/GenBank/DDBJ databases">
        <authorList>
            <person name="Li R."/>
            <person name="Bekaert M."/>
        </authorList>
    </citation>
    <scope>NUCLEOTIDE SEQUENCE [LARGE SCALE GENOMIC DNA]</scope>
    <source>
        <strain evidence="5">wild</strain>
    </source>
</reference>
<dbReference type="GO" id="GO:0140662">
    <property type="term" value="F:ATP-dependent protein folding chaperone"/>
    <property type="evidence" value="ECO:0007669"/>
    <property type="project" value="InterPro"/>
</dbReference>
<keyword evidence="5" id="KW-1185">Reference proteome</keyword>
<name>A0A6J8AK53_MYTCO</name>
<dbReference type="PANTHER" id="PTHR14187">
    <property type="entry name" value="ALPHA KINASE/ELONGATION FACTOR 2 KINASE"/>
    <property type="match status" value="1"/>
</dbReference>
<dbReference type="Gene3D" id="3.30.420.40">
    <property type="match status" value="2"/>
</dbReference>
<keyword evidence="2" id="KW-0547">Nucleotide-binding</keyword>
<dbReference type="InterPro" id="IPR013126">
    <property type="entry name" value="Hsp_70_fam"/>
</dbReference>
<evidence type="ECO:0000256" key="3">
    <source>
        <dbReference type="ARBA" id="ARBA00022840"/>
    </source>
</evidence>
<accession>A0A6J8AK53</accession>
<dbReference type="Proteomes" id="UP000507470">
    <property type="component" value="Unassembled WGS sequence"/>
</dbReference>
<protein>
    <recommendedName>
        <fullName evidence="6">HSPA12A</fullName>
    </recommendedName>
</protein>
<dbReference type="GO" id="GO:0005524">
    <property type="term" value="F:ATP binding"/>
    <property type="evidence" value="ECO:0007669"/>
    <property type="project" value="UniProtKB-KW"/>
</dbReference>
<evidence type="ECO:0000313" key="4">
    <source>
        <dbReference type="EMBL" id="CAC5367838.1"/>
    </source>
</evidence>
<dbReference type="InterPro" id="IPR043129">
    <property type="entry name" value="ATPase_NBD"/>
</dbReference>
<keyword evidence="3" id="KW-0067">ATP-binding</keyword>
<sequence>MTCVKEFSRKSSGTYFLLAEGTLDPFNPFRVCFTPVRDWYLQIIFTYHFCLVIRWFDPDSARETVYDRFGSIETKEITDSSTLETNSDSDSDQGGGMEWNSLFLAAIDIGGSYSGTSFFARSNYEKVESIEWRNPEGLSMSTKTCILFDNNHDLVEFGSSAYERYFEYDEDKRKDFFYIDGLKKDVYKQKDTQIQVYDVQGKSIAACRVFSTTIRTLSQNCLDFISRRLNTKFSYNDMKWVLTVHVPPYCTEQGRSFIRKCASMAGIEHDRVVVLGESAAASEYYHTVPYSSITKIKEKGNEKRSTYSNYLLIDIGGSTTNITVYRQGRHRVKQVGKSYSIDSGGNSVDDEYLSLLKDIFTEEVLGKTKLEWPIDYIEIFSHFEMSKRQNINCDNMKRQIRIKLPFGLIDTYKDLMNKNIRDAVNQNPYKELVRIQTDKLYVSNELYKQLYKRLCEDIIKEMRKALNENKSTPISTFLLVGGVSNSNIVEHTINQAFPDMQIIRSYEAAEVVRKGALQLALISGPRGKRIAGKTIGIRTQPLFDEKKHTPMKRISVEGVDRCIDVFDVFVRRGHEVRCDHPISREVKTIRQGQQYVDIVLVTSLNEDPEYVDDQGCEVVGKIRIRVGHLPSSSTIKLTLRFGGTEIELFTEDTESKEILKSSMHFLL</sequence>
<evidence type="ECO:0008006" key="6">
    <source>
        <dbReference type="Google" id="ProtNLM"/>
    </source>
</evidence>
<evidence type="ECO:0000256" key="2">
    <source>
        <dbReference type="ARBA" id="ARBA00022741"/>
    </source>
</evidence>
<dbReference type="PANTHER" id="PTHR14187:SF5">
    <property type="entry name" value="HEAT SHOCK 70 KDA PROTEIN 12A"/>
    <property type="match status" value="1"/>
</dbReference>
<dbReference type="Pfam" id="PF00012">
    <property type="entry name" value="HSP70"/>
    <property type="match status" value="1"/>
</dbReference>
<comment type="similarity">
    <text evidence="1">Belongs to the heat shock protein 70 family.</text>
</comment>
<dbReference type="AlphaFoldDB" id="A0A6J8AK53"/>
<dbReference type="EMBL" id="CACVKT020001390">
    <property type="protein sequence ID" value="CAC5367838.1"/>
    <property type="molecule type" value="Genomic_DNA"/>
</dbReference>
<organism evidence="4 5">
    <name type="scientific">Mytilus coruscus</name>
    <name type="common">Sea mussel</name>
    <dbReference type="NCBI Taxonomy" id="42192"/>
    <lineage>
        <taxon>Eukaryota</taxon>
        <taxon>Metazoa</taxon>
        <taxon>Spiralia</taxon>
        <taxon>Lophotrochozoa</taxon>
        <taxon>Mollusca</taxon>
        <taxon>Bivalvia</taxon>
        <taxon>Autobranchia</taxon>
        <taxon>Pteriomorphia</taxon>
        <taxon>Mytilida</taxon>
        <taxon>Mytiloidea</taxon>
        <taxon>Mytilidae</taxon>
        <taxon>Mytilinae</taxon>
        <taxon>Mytilus</taxon>
    </lineage>
</organism>
<gene>
    <name evidence="4" type="ORF">MCOR_7600</name>
</gene>
<dbReference type="SUPFAM" id="SSF53067">
    <property type="entry name" value="Actin-like ATPase domain"/>
    <property type="match status" value="2"/>
</dbReference>